<dbReference type="InterPro" id="IPR000757">
    <property type="entry name" value="Beta-glucanase-like"/>
</dbReference>
<dbReference type="SUPFAM" id="SSF49899">
    <property type="entry name" value="Concanavalin A-like lectins/glucanases"/>
    <property type="match status" value="1"/>
</dbReference>
<dbReference type="InterPro" id="IPR050546">
    <property type="entry name" value="Glycosyl_Hydrlase_16"/>
</dbReference>
<dbReference type="GO" id="GO:0005975">
    <property type="term" value="P:carbohydrate metabolic process"/>
    <property type="evidence" value="ECO:0007669"/>
    <property type="project" value="InterPro"/>
</dbReference>
<organism evidence="6 7">
    <name type="scientific">Mucor saturninus</name>
    <dbReference type="NCBI Taxonomy" id="64648"/>
    <lineage>
        <taxon>Eukaryota</taxon>
        <taxon>Fungi</taxon>
        <taxon>Fungi incertae sedis</taxon>
        <taxon>Mucoromycota</taxon>
        <taxon>Mucoromycotina</taxon>
        <taxon>Mucoromycetes</taxon>
        <taxon>Mucorales</taxon>
        <taxon>Mucorineae</taxon>
        <taxon>Mucoraceae</taxon>
        <taxon>Mucor</taxon>
    </lineage>
</organism>
<gene>
    <name evidence="6" type="ORF">INT47_005083</name>
</gene>
<evidence type="ECO:0000313" key="7">
    <source>
        <dbReference type="Proteomes" id="UP000603453"/>
    </source>
</evidence>
<feature type="signal peptide" evidence="4">
    <location>
        <begin position="1"/>
        <end position="19"/>
    </location>
</feature>
<dbReference type="PANTHER" id="PTHR10963:SF22">
    <property type="entry name" value="GLYCOSIDASE CRH2-RELATED"/>
    <property type="match status" value="1"/>
</dbReference>
<keyword evidence="1 4" id="KW-0732">Signal</keyword>
<proteinExistence type="predicted"/>
<keyword evidence="2" id="KW-0378">Hydrolase</keyword>
<dbReference type="Gene3D" id="2.60.120.200">
    <property type="match status" value="1"/>
</dbReference>
<evidence type="ECO:0000256" key="3">
    <source>
        <dbReference type="ARBA" id="ARBA00023295"/>
    </source>
</evidence>
<evidence type="ECO:0000259" key="5">
    <source>
        <dbReference type="PROSITE" id="PS51762"/>
    </source>
</evidence>
<dbReference type="Proteomes" id="UP000603453">
    <property type="component" value="Unassembled WGS sequence"/>
</dbReference>
<evidence type="ECO:0000256" key="1">
    <source>
        <dbReference type="ARBA" id="ARBA00022729"/>
    </source>
</evidence>
<feature type="chain" id="PRO_5034604643" description="GH16 domain-containing protein" evidence="4">
    <location>
        <begin position="20"/>
        <end position="304"/>
    </location>
</feature>
<name>A0A8H7QUM9_9FUNG</name>
<evidence type="ECO:0000313" key="6">
    <source>
        <dbReference type="EMBL" id="KAG2199079.1"/>
    </source>
</evidence>
<dbReference type="PANTHER" id="PTHR10963">
    <property type="entry name" value="GLYCOSYL HYDROLASE-RELATED"/>
    <property type="match status" value="1"/>
</dbReference>
<protein>
    <recommendedName>
        <fullName evidence="5">GH16 domain-containing protein</fullName>
    </recommendedName>
</protein>
<evidence type="ECO:0000256" key="4">
    <source>
        <dbReference type="SAM" id="SignalP"/>
    </source>
</evidence>
<feature type="domain" description="GH16" evidence="5">
    <location>
        <begin position="39"/>
        <end position="287"/>
    </location>
</feature>
<dbReference type="AlphaFoldDB" id="A0A8H7QUM9"/>
<sequence length="304" mass="33701">MILNKVFGLLAIAVSVIHGADYYNPDIQADIEAAIVSSVIYAPVPTPRMLIAAEPPEYTASNDAKTVCHNYRTDFKSNLRGWQVENTMQDTYDINEVGVQLNLLPPHVYYRTFDKITELPYNLHGGRGPTLNATTYIRYGKISATIKSAGTGGSVTAFILMADGGDEIDFEFLGGDTSHVQSNYFWGKTVEYTVNGGIHDVPNGAVDQTFHKYTIDWTPDKIDWLVDDKVVRTRLKADTCDKQGQCKFPSQPARIQFGLWDGSIESGTAEWSRGPIDWALPQTISAHIKDVTVDCNPAYNQIVN</sequence>
<dbReference type="GO" id="GO:0009277">
    <property type="term" value="C:fungal-type cell wall"/>
    <property type="evidence" value="ECO:0007669"/>
    <property type="project" value="TreeGrafter"/>
</dbReference>
<dbReference type="Pfam" id="PF00722">
    <property type="entry name" value="Glyco_hydro_16"/>
    <property type="match status" value="1"/>
</dbReference>
<evidence type="ECO:0000256" key="2">
    <source>
        <dbReference type="ARBA" id="ARBA00022801"/>
    </source>
</evidence>
<reference evidence="6" key="1">
    <citation type="submission" date="2020-12" db="EMBL/GenBank/DDBJ databases">
        <title>Metabolic potential, ecology and presence of endohyphal bacteria is reflected in genomic diversity of Mucoromycotina.</title>
        <authorList>
            <person name="Muszewska A."/>
            <person name="Okrasinska A."/>
            <person name="Steczkiewicz K."/>
            <person name="Drgas O."/>
            <person name="Orlowska M."/>
            <person name="Perlinska-Lenart U."/>
            <person name="Aleksandrzak-Piekarczyk T."/>
            <person name="Szatraj K."/>
            <person name="Zielenkiewicz U."/>
            <person name="Pilsyk S."/>
            <person name="Malc E."/>
            <person name="Mieczkowski P."/>
            <person name="Kruszewska J.S."/>
            <person name="Biernat P."/>
            <person name="Pawlowska J."/>
        </authorList>
    </citation>
    <scope>NUCLEOTIDE SEQUENCE</scope>
    <source>
        <strain evidence="6">WA0000017839</strain>
    </source>
</reference>
<keyword evidence="3" id="KW-0326">Glycosidase</keyword>
<dbReference type="GO" id="GO:0004553">
    <property type="term" value="F:hydrolase activity, hydrolyzing O-glycosyl compounds"/>
    <property type="evidence" value="ECO:0007669"/>
    <property type="project" value="InterPro"/>
</dbReference>
<accession>A0A8H7QUM9</accession>
<keyword evidence="7" id="KW-1185">Reference proteome</keyword>
<comment type="caution">
    <text evidence="6">The sequence shown here is derived from an EMBL/GenBank/DDBJ whole genome shotgun (WGS) entry which is preliminary data.</text>
</comment>
<dbReference type="OrthoDB" id="4781at2759"/>
<dbReference type="PROSITE" id="PS51762">
    <property type="entry name" value="GH16_2"/>
    <property type="match status" value="1"/>
</dbReference>
<dbReference type="EMBL" id="JAEPRD010000101">
    <property type="protein sequence ID" value="KAG2199079.1"/>
    <property type="molecule type" value="Genomic_DNA"/>
</dbReference>
<dbReference type="InterPro" id="IPR013320">
    <property type="entry name" value="ConA-like_dom_sf"/>
</dbReference>
<dbReference type="GO" id="GO:0016757">
    <property type="term" value="F:glycosyltransferase activity"/>
    <property type="evidence" value="ECO:0007669"/>
    <property type="project" value="TreeGrafter"/>
</dbReference>
<dbReference type="GO" id="GO:0031505">
    <property type="term" value="P:fungal-type cell wall organization"/>
    <property type="evidence" value="ECO:0007669"/>
    <property type="project" value="TreeGrafter"/>
</dbReference>